<dbReference type="RefSeq" id="WP_170202702.1">
    <property type="nucleotide sequence ID" value="NZ_CP051685.1"/>
</dbReference>
<accession>A0A7Z2ZSY0</accession>
<evidence type="ECO:0000313" key="1">
    <source>
        <dbReference type="EMBL" id="QJE00670.1"/>
    </source>
</evidence>
<organism evidence="1 2">
    <name type="scientific">Massilia forsythiae</name>
    <dbReference type="NCBI Taxonomy" id="2728020"/>
    <lineage>
        <taxon>Bacteria</taxon>
        <taxon>Pseudomonadati</taxon>
        <taxon>Pseudomonadota</taxon>
        <taxon>Betaproteobacteria</taxon>
        <taxon>Burkholderiales</taxon>
        <taxon>Oxalobacteraceae</taxon>
        <taxon>Telluria group</taxon>
        <taxon>Massilia</taxon>
    </lineage>
</organism>
<protein>
    <submittedName>
        <fullName evidence="1">Uncharacterized protein</fullName>
    </submittedName>
</protein>
<name>A0A7Z2ZSY0_9BURK</name>
<dbReference type="EMBL" id="CP051685">
    <property type="protein sequence ID" value="QJE00670.1"/>
    <property type="molecule type" value="Genomic_DNA"/>
</dbReference>
<proteinExistence type="predicted"/>
<evidence type="ECO:0000313" key="2">
    <source>
        <dbReference type="Proteomes" id="UP000502415"/>
    </source>
</evidence>
<dbReference type="Proteomes" id="UP000502415">
    <property type="component" value="Chromosome"/>
</dbReference>
<sequence length="172" mass="19078">MVDWPRRGAAAQYRAPHAAADDVDQLAGEDDPLQAIAHFTDGALTARDVALLRKGFDAYLNAAGEIPLERCLGIAATHGARRRLKRDSWLRKAAMLIDAGSSWTGSQKLEAEWNRFISRGPWHAWRADDHPPPEATPLSEALFYATMCNRSDSLTAKQIERITGHIFNGKCR</sequence>
<reference evidence="1 2" key="1">
    <citation type="submission" date="2020-04" db="EMBL/GenBank/DDBJ databases">
        <title>Genome sequencing of novel species.</title>
        <authorList>
            <person name="Heo J."/>
            <person name="Kim S.-J."/>
            <person name="Kim J.-S."/>
            <person name="Hong S.-B."/>
            <person name="Kwon S.-W."/>
        </authorList>
    </citation>
    <scope>NUCLEOTIDE SEQUENCE [LARGE SCALE GENOMIC DNA]</scope>
    <source>
        <strain evidence="1 2">GN2-R2</strain>
    </source>
</reference>
<gene>
    <name evidence="1" type="ORF">HH212_12095</name>
</gene>
<dbReference type="AlphaFoldDB" id="A0A7Z2ZSY0"/>
<dbReference type="KEGG" id="mfy:HH212_12095"/>
<keyword evidence="2" id="KW-1185">Reference proteome</keyword>